<dbReference type="Gene3D" id="2.60.120.10">
    <property type="entry name" value="Jelly Rolls"/>
    <property type="match status" value="1"/>
</dbReference>
<dbReference type="InterPro" id="IPR011051">
    <property type="entry name" value="RmlC_Cupin_sf"/>
</dbReference>
<dbReference type="eggNOG" id="COG0662">
    <property type="taxonomic scope" value="Bacteria"/>
</dbReference>
<reference evidence="2 3" key="1">
    <citation type="submission" date="2013-05" db="EMBL/GenBank/DDBJ databases">
        <title>Draft genome sequence of Rubidibacter lacunae KORDI 51-2.</title>
        <authorList>
            <person name="Choi D.H."/>
            <person name="Noh J.H."/>
            <person name="Kwon K.-K."/>
            <person name="Lee J.-H."/>
            <person name="Ryu J.-Y."/>
        </authorList>
    </citation>
    <scope>NUCLEOTIDE SEQUENCE [LARGE SCALE GENOMIC DNA]</scope>
    <source>
        <strain evidence="2 3">KORDI 51-2</strain>
    </source>
</reference>
<proteinExistence type="predicted"/>
<protein>
    <submittedName>
        <fullName evidence="2">Mannose-6-phosphate isomerase</fullName>
    </submittedName>
</protein>
<dbReference type="AlphaFoldDB" id="U5DCE6"/>
<dbReference type="STRING" id="582515.KR51_00011320"/>
<dbReference type="InterPro" id="IPR013096">
    <property type="entry name" value="Cupin_2"/>
</dbReference>
<evidence type="ECO:0000313" key="2">
    <source>
        <dbReference type="EMBL" id="ERN42203.1"/>
    </source>
</evidence>
<dbReference type="PATRIC" id="fig|582515.4.peg.1267"/>
<dbReference type="Pfam" id="PF07883">
    <property type="entry name" value="Cupin_2"/>
    <property type="match status" value="1"/>
</dbReference>
<name>U5DCE6_9CHRO</name>
<evidence type="ECO:0000259" key="1">
    <source>
        <dbReference type="Pfam" id="PF07883"/>
    </source>
</evidence>
<dbReference type="RefSeq" id="WP_022605525.1">
    <property type="nucleotide sequence ID" value="NZ_ASSJ01000030.1"/>
</dbReference>
<accession>U5DCE6</accession>
<dbReference type="InParanoid" id="U5DCE6"/>
<sequence>MLVRKLQDCEEFIAGDGTILRELLHPDKQPIALRYSLAHAIVPPGQVSVPHALKTSEVYYIISGTGEMHIDDEAQLIGPGDAVYIPPNAKQYVRNTGSEPLLFVCMVDPAWRVEDELVFDPVSE</sequence>
<dbReference type="InterPro" id="IPR052044">
    <property type="entry name" value="PKS_Associated_Protein"/>
</dbReference>
<dbReference type="SUPFAM" id="SSF51182">
    <property type="entry name" value="RmlC-like cupins"/>
    <property type="match status" value="1"/>
</dbReference>
<comment type="caution">
    <text evidence="2">The sequence shown here is derived from an EMBL/GenBank/DDBJ whole genome shotgun (WGS) entry which is preliminary data.</text>
</comment>
<dbReference type="CDD" id="cd02214">
    <property type="entry name" value="cupin_MJ1618"/>
    <property type="match status" value="1"/>
</dbReference>
<gene>
    <name evidence="2" type="ORF">KR51_00011320</name>
</gene>
<keyword evidence="2" id="KW-0413">Isomerase</keyword>
<evidence type="ECO:0000313" key="3">
    <source>
        <dbReference type="Proteomes" id="UP000016960"/>
    </source>
</evidence>
<dbReference type="PANTHER" id="PTHR36114:SF1">
    <property type="entry name" value="16.7 KDA PROTEIN IN WHIE LOCUS"/>
    <property type="match status" value="1"/>
</dbReference>
<keyword evidence="3" id="KW-1185">Reference proteome</keyword>
<organism evidence="2 3">
    <name type="scientific">Rubidibacter lacunae KORDI 51-2</name>
    <dbReference type="NCBI Taxonomy" id="582515"/>
    <lineage>
        <taxon>Bacteria</taxon>
        <taxon>Bacillati</taxon>
        <taxon>Cyanobacteriota</taxon>
        <taxon>Cyanophyceae</taxon>
        <taxon>Oscillatoriophycideae</taxon>
        <taxon>Chroococcales</taxon>
        <taxon>Aphanothecaceae</taxon>
        <taxon>Rubidibacter</taxon>
    </lineage>
</organism>
<dbReference type="EMBL" id="ASSJ01000030">
    <property type="protein sequence ID" value="ERN42203.1"/>
    <property type="molecule type" value="Genomic_DNA"/>
</dbReference>
<dbReference type="Proteomes" id="UP000016960">
    <property type="component" value="Unassembled WGS sequence"/>
</dbReference>
<dbReference type="InterPro" id="IPR014710">
    <property type="entry name" value="RmlC-like_jellyroll"/>
</dbReference>
<dbReference type="GO" id="GO:0016853">
    <property type="term" value="F:isomerase activity"/>
    <property type="evidence" value="ECO:0007669"/>
    <property type="project" value="UniProtKB-KW"/>
</dbReference>
<dbReference type="OrthoDB" id="9797047at2"/>
<feature type="domain" description="Cupin type-2" evidence="1">
    <location>
        <begin position="40"/>
        <end position="106"/>
    </location>
</feature>
<dbReference type="PANTHER" id="PTHR36114">
    <property type="entry name" value="16.7 KDA PROTEIN IN WHIE LOCUS"/>
    <property type="match status" value="1"/>
</dbReference>